<sequence length="85" mass="9278">MSCFLTIVLRTSFSIVSAIAVEFPLSPDNCWAIASAIPVFTMRSKSPMPSKGEIFRGSDASMSASKGLKSRTSPLAWRTTSRTFR</sequence>
<feature type="signal peptide" evidence="2">
    <location>
        <begin position="1"/>
        <end position="20"/>
    </location>
</feature>
<accession>A0ABT6FB01</accession>
<comment type="caution">
    <text evidence="3">The sequence shown here is derived from an EMBL/GenBank/DDBJ whole genome shotgun (WGS) entry which is preliminary data.</text>
</comment>
<proteinExistence type="predicted"/>
<evidence type="ECO:0000313" key="4">
    <source>
        <dbReference type="Proteomes" id="UP001216907"/>
    </source>
</evidence>
<dbReference type="Proteomes" id="UP001216907">
    <property type="component" value="Unassembled WGS sequence"/>
</dbReference>
<feature type="compositionally biased region" description="Polar residues" evidence="1">
    <location>
        <begin position="60"/>
        <end position="85"/>
    </location>
</feature>
<evidence type="ECO:0008006" key="5">
    <source>
        <dbReference type="Google" id="ProtNLM"/>
    </source>
</evidence>
<keyword evidence="4" id="KW-1185">Reference proteome</keyword>
<name>A0ABT6FB01_9BACT</name>
<gene>
    <name evidence="3" type="ORF">PZE19_13375</name>
</gene>
<reference evidence="3 4" key="1">
    <citation type="submission" date="2023-03" db="EMBL/GenBank/DDBJ databases">
        <title>Paludisphaera mucosa sp. nov. a novel planctomycete from northern fen.</title>
        <authorList>
            <person name="Ivanova A."/>
        </authorList>
    </citation>
    <scope>NUCLEOTIDE SEQUENCE [LARGE SCALE GENOMIC DNA]</scope>
    <source>
        <strain evidence="3 4">Pla2</strain>
    </source>
</reference>
<evidence type="ECO:0000256" key="1">
    <source>
        <dbReference type="SAM" id="MobiDB-lite"/>
    </source>
</evidence>
<keyword evidence="2" id="KW-0732">Signal</keyword>
<protein>
    <recommendedName>
        <fullName evidence="5">Secreted protein</fullName>
    </recommendedName>
</protein>
<feature type="chain" id="PRO_5046199195" description="Secreted protein" evidence="2">
    <location>
        <begin position="21"/>
        <end position="85"/>
    </location>
</feature>
<organism evidence="3 4">
    <name type="scientific">Paludisphaera mucosa</name>
    <dbReference type="NCBI Taxonomy" id="3030827"/>
    <lineage>
        <taxon>Bacteria</taxon>
        <taxon>Pseudomonadati</taxon>
        <taxon>Planctomycetota</taxon>
        <taxon>Planctomycetia</taxon>
        <taxon>Isosphaerales</taxon>
        <taxon>Isosphaeraceae</taxon>
        <taxon>Paludisphaera</taxon>
    </lineage>
</organism>
<feature type="region of interest" description="Disordered" evidence="1">
    <location>
        <begin position="47"/>
        <end position="85"/>
    </location>
</feature>
<evidence type="ECO:0000313" key="3">
    <source>
        <dbReference type="EMBL" id="MDG3004773.1"/>
    </source>
</evidence>
<dbReference type="EMBL" id="JARRAG010000002">
    <property type="protein sequence ID" value="MDG3004773.1"/>
    <property type="molecule type" value="Genomic_DNA"/>
</dbReference>
<evidence type="ECO:0000256" key="2">
    <source>
        <dbReference type="SAM" id="SignalP"/>
    </source>
</evidence>